<dbReference type="GO" id="GO:0016791">
    <property type="term" value="F:phosphatase activity"/>
    <property type="evidence" value="ECO:0007669"/>
    <property type="project" value="TreeGrafter"/>
</dbReference>
<dbReference type="CDD" id="cd00144">
    <property type="entry name" value="MPP_PPP_family"/>
    <property type="match status" value="1"/>
</dbReference>
<gene>
    <name evidence="2" type="ORF">BD847_0861</name>
</gene>
<name>A0A3D9G156_9FLAO</name>
<protein>
    <submittedName>
        <fullName evidence="2">Serine/threonine protein phosphatase 1</fullName>
    </submittedName>
</protein>
<dbReference type="Pfam" id="PF00149">
    <property type="entry name" value="Metallophos"/>
    <property type="match status" value="1"/>
</dbReference>
<proteinExistence type="predicted"/>
<dbReference type="GO" id="GO:0005737">
    <property type="term" value="C:cytoplasm"/>
    <property type="evidence" value="ECO:0007669"/>
    <property type="project" value="TreeGrafter"/>
</dbReference>
<dbReference type="PANTHER" id="PTHR42850">
    <property type="entry name" value="METALLOPHOSPHOESTERASE"/>
    <property type="match status" value="1"/>
</dbReference>
<dbReference type="Proteomes" id="UP000257004">
    <property type="component" value="Unassembled WGS sequence"/>
</dbReference>
<evidence type="ECO:0000259" key="1">
    <source>
        <dbReference type="PROSITE" id="PS00125"/>
    </source>
</evidence>
<organism evidence="2 3">
    <name type="scientific">Flavobacterium cutihirudinis</name>
    <dbReference type="NCBI Taxonomy" id="1265740"/>
    <lineage>
        <taxon>Bacteria</taxon>
        <taxon>Pseudomonadati</taxon>
        <taxon>Bacteroidota</taxon>
        <taxon>Flavobacteriia</taxon>
        <taxon>Flavobacteriales</taxon>
        <taxon>Flavobacteriaceae</taxon>
        <taxon>Flavobacterium</taxon>
    </lineage>
</organism>
<dbReference type="GO" id="GO:0008803">
    <property type="term" value="F:bis(5'-nucleosyl)-tetraphosphatase (symmetrical) activity"/>
    <property type="evidence" value="ECO:0007669"/>
    <property type="project" value="TreeGrafter"/>
</dbReference>
<dbReference type="InterPro" id="IPR050126">
    <property type="entry name" value="Ap4A_hydrolase"/>
</dbReference>
<evidence type="ECO:0000313" key="3">
    <source>
        <dbReference type="Proteomes" id="UP000257004"/>
    </source>
</evidence>
<dbReference type="PANTHER" id="PTHR42850:SF4">
    <property type="entry name" value="ZINC-DEPENDENT ENDOPOLYPHOSPHATASE"/>
    <property type="match status" value="1"/>
</dbReference>
<dbReference type="InterPro" id="IPR029052">
    <property type="entry name" value="Metallo-depent_PP-like"/>
</dbReference>
<dbReference type="InterPro" id="IPR004843">
    <property type="entry name" value="Calcineurin-like_PHP"/>
</dbReference>
<reference evidence="2 3" key="1">
    <citation type="submission" date="2018-07" db="EMBL/GenBank/DDBJ databases">
        <title>Genomic Encyclopedia of Archaeal and Bacterial Type Strains, Phase II (KMG-II): from individual species to whole genera.</title>
        <authorList>
            <person name="Goeker M."/>
        </authorList>
    </citation>
    <scope>NUCLEOTIDE SEQUENCE [LARGE SCALE GENOMIC DNA]</scope>
    <source>
        <strain evidence="2 3">DSM 25795</strain>
    </source>
</reference>
<dbReference type="GO" id="GO:0110154">
    <property type="term" value="P:RNA decapping"/>
    <property type="evidence" value="ECO:0007669"/>
    <property type="project" value="TreeGrafter"/>
</dbReference>
<dbReference type="PROSITE" id="PS00125">
    <property type="entry name" value="SER_THR_PHOSPHATASE"/>
    <property type="match status" value="1"/>
</dbReference>
<dbReference type="EMBL" id="QRDQ01000007">
    <property type="protein sequence ID" value="RED26930.1"/>
    <property type="molecule type" value="Genomic_DNA"/>
</dbReference>
<dbReference type="InterPro" id="IPR006186">
    <property type="entry name" value="Ser/Thr-sp_prot-phosphatase"/>
</dbReference>
<comment type="caution">
    <text evidence="2">The sequence shown here is derived from an EMBL/GenBank/DDBJ whole genome shotgun (WGS) entry which is preliminary data.</text>
</comment>
<feature type="domain" description="Serine/threonine specific protein phosphatases" evidence="1">
    <location>
        <begin position="64"/>
        <end position="69"/>
    </location>
</feature>
<dbReference type="RefSeq" id="WP_115886997.1">
    <property type="nucleotide sequence ID" value="NZ_QRDQ01000007.1"/>
</dbReference>
<keyword evidence="3" id="KW-1185">Reference proteome</keyword>
<dbReference type="Gene3D" id="3.60.21.10">
    <property type="match status" value="1"/>
</dbReference>
<evidence type="ECO:0000313" key="2">
    <source>
        <dbReference type="EMBL" id="RED26930.1"/>
    </source>
</evidence>
<dbReference type="OrthoDB" id="9808081at2"/>
<dbReference type="SUPFAM" id="SSF56300">
    <property type="entry name" value="Metallo-dependent phosphatases"/>
    <property type="match status" value="1"/>
</dbReference>
<sequence length="219" mass="25571">MRTFVISDIHGNNVAFRKALKHVKLKKTDRLIILGDFIDRGEDSKGVLDTILLLKEHNFDLVCLKGNHEQMLLDAFDNVNNLNSWIKNGGEKTLLSFLTSSINKIPSKYIDLIKSFAYYYENENFVFVHASLNMTIENPFTDIETILWEREPFKYYNENWIKNRILIHGHSPTAQNVIVSSIENKNKIICIDNGSFLKREEYGSICILELENYKYNFIR</sequence>
<dbReference type="AlphaFoldDB" id="A0A3D9G156"/>
<accession>A0A3D9G156</accession>